<evidence type="ECO:0000313" key="2">
    <source>
        <dbReference type="EMBL" id="VUZ43448.1"/>
    </source>
</evidence>
<feature type="compositionally biased region" description="Basic residues" evidence="1">
    <location>
        <begin position="63"/>
        <end position="76"/>
    </location>
</feature>
<feature type="region of interest" description="Disordered" evidence="1">
    <location>
        <begin position="63"/>
        <end position="89"/>
    </location>
</feature>
<accession>A0A564Y9L3</accession>
<sequence length="89" mass="10383">MRKKKNKKKQHSELASAVVIELNTVLNVNRIDKPENGNLFFKTKYECSALFQASKMDILNQEKRKRSYRKGGRCHAKKTESCTREHLDS</sequence>
<protein>
    <submittedName>
        <fullName evidence="2">Uncharacterized protein</fullName>
    </submittedName>
</protein>
<evidence type="ECO:0000256" key="1">
    <source>
        <dbReference type="SAM" id="MobiDB-lite"/>
    </source>
</evidence>
<reference evidence="2 3" key="1">
    <citation type="submission" date="2019-07" db="EMBL/GenBank/DDBJ databases">
        <authorList>
            <person name="Jastrzebski P J."/>
            <person name="Paukszto L."/>
            <person name="Jastrzebski P J."/>
        </authorList>
    </citation>
    <scope>NUCLEOTIDE SEQUENCE [LARGE SCALE GENOMIC DNA]</scope>
    <source>
        <strain evidence="2 3">WMS-il1</strain>
    </source>
</reference>
<proteinExistence type="predicted"/>
<gene>
    <name evidence="2" type="ORF">WMSIL1_LOCUS4047</name>
</gene>
<organism evidence="2 3">
    <name type="scientific">Hymenolepis diminuta</name>
    <name type="common">Rat tapeworm</name>
    <dbReference type="NCBI Taxonomy" id="6216"/>
    <lineage>
        <taxon>Eukaryota</taxon>
        <taxon>Metazoa</taxon>
        <taxon>Spiralia</taxon>
        <taxon>Lophotrochozoa</taxon>
        <taxon>Platyhelminthes</taxon>
        <taxon>Cestoda</taxon>
        <taxon>Eucestoda</taxon>
        <taxon>Cyclophyllidea</taxon>
        <taxon>Hymenolepididae</taxon>
        <taxon>Hymenolepis</taxon>
    </lineage>
</organism>
<dbReference type="Proteomes" id="UP000321570">
    <property type="component" value="Unassembled WGS sequence"/>
</dbReference>
<evidence type="ECO:0000313" key="3">
    <source>
        <dbReference type="Proteomes" id="UP000321570"/>
    </source>
</evidence>
<feature type="compositionally biased region" description="Basic and acidic residues" evidence="1">
    <location>
        <begin position="77"/>
        <end position="89"/>
    </location>
</feature>
<keyword evidence="3" id="KW-1185">Reference proteome</keyword>
<dbReference type="EMBL" id="CABIJS010000111">
    <property type="protein sequence ID" value="VUZ43448.1"/>
    <property type="molecule type" value="Genomic_DNA"/>
</dbReference>
<name>A0A564Y9L3_HYMDI</name>
<dbReference type="AlphaFoldDB" id="A0A564Y9L3"/>